<protein>
    <submittedName>
        <fullName evidence="10">Formate hydrogenlyase subunit 3/multisubunit Na+/H+ antiporter MnhD subunit</fullName>
    </submittedName>
</protein>
<evidence type="ECO:0000256" key="7">
    <source>
        <dbReference type="RuleBase" id="RU000320"/>
    </source>
</evidence>
<keyword evidence="5" id="KW-0560">Oxidoreductase</keyword>
<dbReference type="PANTHER" id="PTHR42682">
    <property type="entry name" value="HYDROGENASE-4 COMPONENT F"/>
    <property type="match status" value="1"/>
</dbReference>
<evidence type="ECO:0000256" key="8">
    <source>
        <dbReference type="SAM" id="Phobius"/>
    </source>
</evidence>
<reference evidence="10 11" key="1">
    <citation type="submission" date="2023-07" db="EMBL/GenBank/DDBJ databases">
        <title>Sorghum-associated microbial communities from plants grown in Nebraska, USA.</title>
        <authorList>
            <person name="Schachtman D."/>
        </authorList>
    </citation>
    <scope>NUCLEOTIDE SEQUENCE [LARGE SCALE GENOMIC DNA]</scope>
    <source>
        <strain evidence="10 11">BE240</strain>
    </source>
</reference>
<keyword evidence="6 8" id="KW-0472">Membrane</keyword>
<feature type="transmembrane region" description="Helical" evidence="8">
    <location>
        <begin position="440"/>
        <end position="460"/>
    </location>
</feature>
<keyword evidence="3 7" id="KW-0812">Transmembrane</keyword>
<feature type="transmembrane region" description="Helical" evidence="8">
    <location>
        <begin position="401"/>
        <end position="420"/>
    </location>
</feature>
<organism evidence="10 11">
    <name type="scientific">Hydrogenophaga laconesensis</name>
    <dbReference type="NCBI Taxonomy" id="1805971"/>
    <lineage>
        <taxon>Bacteria</taxon>
        <taxon>Pseudomonadati</taxon>
        <taxon>Pseudomonadota</taxon>
        <taxon>Betaproteobacteria</taxon>
        <taxon>Burkholderiales</taxon>
        <taxon>Comamonadaceae</taxon>
        <taxon>Hydrogenophaga</taxon>
    </lineage>
</organism>
<feature type="domain" description="NADH:quinone oxidoreductase/Mrp antiporter transmembrane" evidence="9">
    <location>
        <begin position="128"/>
        <end position="408"/>
    </location>
</feature>
<feature type="transmembrane region" description="Helical" evidence="8">
    <location>
        <begin position="109"/>
        <end position="128"/>
    </location>
</feature>
<dbReference type="InterPro" id="IPR001750">
    <property type="entry name" value="ND/Mrp_TM"/>
</dbReference>
<feature type="transmembrane region" description="Helical" evidence="8">
    <location>
        <begin position="313"/>
        <end position="332"/>
    </location>
</feature>
<keyword evidence="2" id="KW-1003">Cell membrane</keyword>
<feature type="transmembrane region" description="Helical" evidence="8">
    <location>
        <begin position="163"/>
        <end position="186"/>
    </location>
</feature>
<evidence type="ECO:0000259" key="9">
    <source>
        <dbReference type="Pfam" id="PF00361"/>
    </source>
</evidence>
<comment type="caution">
    <text evidence="10">The sequence shown here is derived from an EMBL/GenBank/DDBJ whole genome shotgun (WGS) entry which is preliminary data.</text>
</comment>
<feature type="transmembrane region" description="Helical" evidence="8">
    <location>
        <begin position="134"/>
        <end position="151"/>
    </location>
</feature>
<keyword evidence="11" id="KW-1185">Reference proteome</keyword>
<dbReference type="Proteomes" id="UP001265550">
    <property type="component" value="Unassembled WGS sequence"/>
</dbReference>
<evidence type="ECO:0000256" key="4">
    <source>
        <dbReference type="ARBA" id="ARBA00022989"/>
    </source>
</evidence>
<name>A0ABU1VII2_9BURK</name>
<keyword evidence="4 8" id="KW-1133">Transmembrane helix</keyword>
<evidence type="ECO:0000256" key="3">
    <source>
        <dbReference type="ARBA" id="ARBA00022692"/>
    </source>
</evidence>
<feature type="transmembrane region" description="Helical" evidence="8">
    <location>
        <begin position="271"/>
        <end position="292"/>
    </location>
</feature>
<evidence type="ECO:0000256" key="6">
    <source>
        <dbReference type="ARBA" id="ARBA00023136"/>
    </source>
</evidence>
<evidence type="ECO:0000256" key="2">
    <source>
        <dbReference type="ARBA" id="ARBA00022475"/>
    </source>
</evidence>
<dbReference type="RefSeq" id="WP_137918476.1">
    <property type="nucleotide sequence ID" value="NZ_JAVDWE010000022.1"/>
</dbReference>
<evidence type="ECO:0000313" key="10">
    <source>
        <dbReference type="EMBL" id="MDR7097307.1"/>
    </source>
</evidence>
<gene>
    <name evidence="10" type="ORF">J2X09_005081</name>
</gene>
<feature type="transmembrane region" description="Helical" evidence="8">
    <location>
        <begin position="82"/>
        <end position="102"/>
    </location>
</feature>
<feature type="transmembrane region" description="Helical" evidence="8">
    <location>
        <begin position="6"/>
        <end position="30"/>
    </location>
</feature>
<accession>A0ABU1VII2</accession>
<dbReference type="EMBL" id="JAVDWE010000022">
    <property type="protein sequence ID" value="MDR7097307.1"/>
    <property type="molecule type" value="Genomic_DNA"/>
</dbReference>
<dbReference type="InterPro" id="IPR052175">
    <property type="entry name" value="ComplexI-like_HydComp"/>
</dbReference>
<sequence length="585" mass="59507">MASDAFIAATGGALTWLAPALVPLAAMLLLLPALRRLNRLRLLLPLAALPALGVALFAAPGAVDLPWLFLGARFGLDGTGRIFLLFTSALWLAGGVHALGYLHDDPRRNSFWLFWCAAMAGNFGLVLAQDAASFYVFFALMSFASYGLVVHSRTPEALHAGRVYLALVVLGELALFAAIALAWQAAGSLNFADIGPALAVSPWRDAVIGLTLVGFGIKVGALPLHVWLPLAHPVAPTPASAVLSGAMIKAGLLGWLRLLPLGVPGSASLAAPAWGEALVVLGLVAAFAAALVGAMQQHAKAALAYSSISQMGFVTVAVGLSLAVPAAAPAAVAAATLYAFHHAFAKAALFLGVSLVGAATARARALWMLGLALPALALAGAPLTSGYAAKAALKAALPETWAWLGMALSLAAAGTTLVMLRTIWLLKRDAGNHAAHPPNLAMWAGWALLVAASAAGWLVIGETRELLPSTAGGWAAASWPIVLGVSLALLLSAWRRRSPSADSLAVPPGDLVVPLLALARALAGSKQDGHGAAAGHAEHGAEPVAHATVPSWPWLGRAESALAGGSGLALALLGAAMVVLLIASA</sequence>
<evidence type="ECO:0000256" key="1">
    <source>
        <dbReference type="ARBA" id="ARBA00004651"/>
    </source>
</evidence>
<evidence type="ECO:0000313" key="11">
    <source>
        <dbReference type="Proteomes" id="UP001265550"/>
    </source>
</evidence>
<feature type="transmembrane region" description="Helical" evidence="8">
    <location>
        <begin position="206"/>
        <end position="228"/>
    </location>
</feature>
<dbReference type="PANTHER" id="PTHR42682:SF4">
    <property type="entry name" value="NADH-UBIQUINONE_PLASTOQUINONE"/>
    <property type="match status" value="1"/>
</dbReference>
<feature type="transmembrane region" description="Helical" evidence="8">
    <location>
        <begin position="240"/>
        <end position="259"/>
    </location>
</feature>
<evidence type="ECO:0000256" key="5">
    <source>
        <dbReference type="ARBA" id="ARBA00023002"/>
    </source>
</evidence>
<dbReference type="Pfam" id="PF00361">
    <property type="entry name" value="Proton_antipo_M"/>
    <property type="match status" value="1"/>
</dbReference>
<feature type="transmembrane region" description="Helical" evidence="8">
    <location>
        <begin position="42"/>
        <end position="62"/>
    </location>
</feature>
<proteinExistence type="predicted"/>
<comment type="subcellular location">
    <subcellularLocation>
        <location evidence="1">Cell membrane</location>
        <topology evidence="1">Multi-pass membrane protein</topology>
    </subcellularLocation>
    <subcellularLocation>
        <location evidence="7">Membrane</location>
        <topology evidence="7">Multi-pass membrane protein</topology>
    </subcellularLocation>
</comment>
<feature type="transmembrane region" description="Helical" evidence="8">
    <location>
        <begin position="366"/>
        <end position="389"/>
    </location>
</feature>
<feature type="transmembrane region" description="Helical" evidence="8">
    <location>
        <begin position="561"/>
        <end position="583"/>
    </location>
</feature>
<feature type="transmembrane region" description="Helical" evidence="8">
    <location>
        <begin position="472"/>
        <end position="494"/>
    </location>
</feature>
<feature type="transmembrane region" description="Helical" evidence="8">
    <location>
        <begin position="338"/>
        <end position="359"/>
    </location>
</feature>